<evidence type="ECO:0000256" key="7">
    <source>
        <dbReference type="SAM" id="Phobius"/>
    </source>
</evidence>
<evidence type="ECO:0000256" key="2">
    <source>
        <dbReference type="ARBA" id="ARBA00022692"/>
    </source>
</evidence>
<dbReference type="SMART" id="SM00382">
    <property type="entry name" value="AAA"/>
    <property type="match status" value="1"/>
</dbReference>
<dbReference type="EMBL" id="PISD01000058">
    <property type="protein sequence ID" value="PKG26797.1"/>
    <property type="molecule type" value="Genomic_DNA"/>
</dbReference>
<evidence type="ECO:0000256" key="4">
    <source>
        <dbReference type="ARBA" id="ARBA00022840"/>
    </source>
</evidence>
<dbReference type="NCBIfam" id="TIGR02868">
    <property type="entry name" value="CydC"/>
    <property type="match status" value="1"/>
</dbReference>
<feature type="transmembrane region" description="Helical" evidence="7">
    <location>
        <begin position="18"/>
        <end position="40"/>
    </location>
</feature>
<dbReference type="Gene3D" id="3.40.50.300">
    <property type="entry name" value="P-loop containing nucleotide triphosphate hydrolases"/>
    <property type="match status" value="1"/>
</dbReference>
<dbReference type="InterPro" id="IPR027417">
    <property type="entry name" value="P-loop_NTPase"/>
</dbReference>
<feature type="transmembrane region" description="Helical" evidence="7">
    <location>
        <begin position="160"/>
        <end position="178"/>
    </location>
</feature>
<dbReference type="Pfam" id="PF00664">
    <property type="entry name" value="ABC_membrane"/>
    <property type="match status" value="1"/>
</dbReference>
<keyword evidence="5 7" id="KW-1133">Transmembrane helix</keyword>
<dbReference type="SUPFAM" id="SSF90123">
    <property type="entry name" value="ABC transporter transmembrane region"/>
    <property type="match status" value="1"/>
</dbReference>
<dbReference type="PROSITE" id="PS50929">
    <property type="entry name" value="ABC_TM1F"/>
    <property type="match status" value="1"/>
</dbReference>
<dbReference type="Gene3D" id="1.20.1560.10">
    <property type="entry name" value="ABC transporter type 1, transmembrane domain"/>
    <property type="match status" value="1"/>
</dbReference>
<dbReference type="PROSITE" id="PS00211">
    <property type="entry name" value="ABC_TRANSPORTER_1"/>
    <property type="match status" value="1"/>
</dbReference>
<evidence type="ECO:0000259" key="8">
    <source>
        <dbReference type="PROSITE" id="PS50893"/>
    </source>
</evidence>
<dbReference type="InterPro" id="IPR003593">
    <property type="entry name" value="AAA+_ATPase"/>
</dbReference>
<dbReference type="PANTHER" id="PTHR24221:SF653">
    <property type="entry name" value="TRANSPORT ATP-BINDING PROTEIN CYDC"/>
    <property type="match status" value="1"/>
</dbReference>
<feature type="transmembrane region" description="Helical" evidence="7">
    <location>
        <begin position="52"/>
        <end position="72"/>
    </location>
</feature>
<dbReference type="InterPro" id="IPR014223">
    <property type="entry name" value="ABC_CydC/D"/>
</dbReference>
<dbReference type="GO" id="GO:0005886">
    <property type="term" value="C:plasma membrane"/>
    <property type="evidence" value="ECO:0007669"/>
    <property type="project" value="UniProtKB-SubCell"/>
</dbReference>
<evidence type="ECO:0000256" key="6">
    <source>
        <dbReference type="ARBA" id="ARBA00023136"/>
    </source>
</evidence>
<dbReference type="InterPro" id="IPR017871">
    <property type="entry name" value="ABC_transporter-like_CS"/>
</dbReference>
<dbReference type="GO" id="GO:0034040">
    <property type="term" value="F:ATPase-coupled lipid transmembrane transporter activity"/>
    <property type="evidence" value="ECO:0007669"/>
    <property type="project" value="TreeGrafter"/>
</dbReference>
<feature type="transmembrane region" description="Helical" evidence="7">
    <location>
        <begin position="133"/>
        <end position="154"/>
    </location>
</feature>
<sequence length="572" mass="64363">MRPLGTVILLMLQEKRDILLSIVFGFLAGMTAVGLFSASGYLISQAAFVPPIYTLMIIVSIVKLLGITSALSRYGERYFSHRATFTMLSNIREYVYQKIEPLASTILQHYRSGDLLARIVGDVESLQNFLLRVLYPPIVTATVFIATIIFTTFFSIGTAMIILVGMLLLTIIIPSLFLQSQSLIDQKIRQTRGDLSSEFTEFLYGYKDLKVHQQALNRRSEIIKTVQTYETEQKKAHKIQLFNESVLGFLSLLASVVVLAYAGYQVTQENIEGILLAMLFMIALTVFEQTAPMALVPHFLQQSSQSAKRLVNVWKHEQVQEGKTFINWNINRAPSIQVTDVSFKHMEEARPALEGVTFDLPSGSKTAIVGASGSGKTTILQVLLKLQPINKGNVTFNGIDFQQIKEEDIWKNANVSLQSNDFFFGTIRDNLEIADINASDKELIQALQNVQLSHLTLEDVVQEKGANLSGGEKQRLALARLLLKEAHIWLLDEPTSSMDAITEERMFTRIFEKAAAATIVLISHRLTGLEKMDQIIVMDHGKMIERGSYEELMKRNGYFKQMKDLEKEIFTS</sequence>
<feature type="transmembrane region" description="Helical" evidence="7">
    <location>
        <begin position="274"/>
        <end position="300"/>
    </location>
</feature>
<dbReference type="InterPro" id="IPR003439">
    <property type="entry name" value="ABC_transporter-like_ATP-bd"/>
</dbReference>
<keyword evidence="6 7" id="KW-0472">Membrane</keyword>
<keyword evidence="3" id="KW-0547">Nucleotide-binding</keyword>
<gene>
    <name evidence="10" type="primary">cydC</name>
    <name evidence="10" type="ORF">CWS20_22155</name>
</gene>
<evidence type="ECO:0000256" key="3">
    <source>
        <dbReference type="ARBA" id="ARBA00022741"/>
    </source>
</evidence>
<proteinExistence type="predicted"/>
<dbReference type="InterPro" id="IPR036640">
    <property type="entry name" value="ABC1_TM_sf"/>
</dbReference>
<protein>
    <submittedName>
        <fullName evidence="10">Thiol reductant ABC exporter subunit CydC</fullName>
    </submittedName>
</protein>
<keyword evidence="11" id="KW-1185">Reference proteome</keyword>
<dbReference type="InterPro" id="IPR039421">
    <property type="entry name" value="Type_1_exporter"/>
</dbReference>
<feature type="domain" description="ABC transmembrane type-1" evidence="9">
    <location>
        <begin position="19"/>
        <end position="302"/>
    </location>
</feature>
<dbReference type="GO" id="GO:0045454">
    <property type="term" value="P:cell redox homeostasis"/>
    <property type="evidence" value="ECO:0007669"/>
    <property type="project" value="InterPro"/>
</dbReference>
<accession>A0A2N0ZBA1</accession>
<keyword evidence="2 7" id="KW-0812">Transmembrane</keyword>
<evidence type="ECO:0000256" key="1">
    <source>
        <dbReference type="ARBA" id="ARBA00004651"/>
    </source>
</evidence>
<keyword evidence="4" id="KW-0067">ATP-binding</keyword>
<dbReference type="SUPFAM" id="SSF52540">
    <property type="entry name" value="P-loop containing nucleoside triphosphate hydrolases"/>
    <property type="match status" value="1"/>
</dbReference>
<dbReference type="RefSeq" id="WP_066193911.1">
    <property type="nucleotide sequence ID" value="NZ_JARMMB010000034.1"/>
</dbReference>
<reference evidence="10 11" key="1">
    <citation type="journal article" date="2010" name="Int. J. Syst. Evol. Microbiol.">
        <title>Bacillus horneckiae sp. nov., isolated from a spacecraft-assembly clean room.</title>
        <authorList>
            <person name="Vaishampayan P."/>
            <person name="Probst A."/>
            <person name="Krishnamurthi S."/>
            <person name="Ghosh S."/>
            <person name="Osman S."/>
            <person name="McDowall A."/>
            <person name="Ruckmani A."/>
            <person name="Mayilraj S."/>
            <person name="Venkateswaran K."/>
        </authorList>
    </citation>
    <scope>NUCLEOTIDE SEQUENCE [LARGE SCALE GENOMIC DNA]</scope>
    <source>
        <strain evidence="11">1PO1SC</strain>
    </source>
</reference>
<comment type="subcellular location">
    <subcellularLocation>
        <location evidence="1">Cell membrane</location>
        <topology evidence="1">Multi-pass membrane protein</topology>
    </subcellularLocation>
</comment>
<evidence type="ECO:0000259" key="9">
    <source>
        <dbReference type="PROSITE" id="PS50929"/>
    </source>
</evidence>
<organism evidence="10 11">
    <name type="scientific">Cytobacillus horneckiae</name>
    <dbReference type="NCBI Taxonomy" id="549687"/>
    <lineage>
        <taxon>Bacteria</taxon>
        <taxon>Bacillati</taxon>
        <taxon>Bacillota</taxon>
        <taxon>Bacilli</taxon>
        <taxon>Bacillales</taxon>
        <taxon>Bacillaceae</taxon>
        <taxon>Cytobacillus</taxon>
    </lineage>
</organism>
<dbReference type="Pfam" id="PF00005">
    <property type="entry name" value="ABC_tran"/>
    <property type="match status" value="1"/>
</dbReference>
<dbReference type="GO" id="GO:0034775">
    <property type="term" value="P:glutathione transmembrane transport"/>
    <property type="evidence" value="ECO:0007669"/>
    <property type="project" value="InterPro"/>
</dbReference>
<dbReference type="Proteomes" id="UP000233343">
    <property type="component" value="Unassembled WGS sequence"/>
</dbReference>
<name>A0A2N0ZBA1_9BACI</name>
<dbReference type="InterPro" id="IPR011527">
    <property type="entry name" value="ABC1_TM_dom"/>
</dbReference>
<dbReference type="GO" id="GO:0140359">
    <property type="term" value="F:ABC-type transporter activity"/>
    <property type="evidence" value="ECO:0007669"/>
    <property type="project" value="InterPro"/>
</dbReference>
<evidence type="ECO:0000313" key="10">
    <source>
        <dbReference type="EMBL" id="PKG26797.1"/>
    </source>
</evidence>
<dbReference type="AlphaFoldDB" id="A0A2N0ZBA1"/>
<evidence type="ECO:0000256" key="5">
    <source>
        <dbReference type="ARBA" id="ARBA00022989"/>
    </source>
</evidence>
<feature type="transmembrane region" description="Helical" evidence="7">
    <location>
        <begin position="241"/>
        <end position="262"/>
    </location>
</feature>
<comment type="caution">
    <text evidence="10">The sequence shown here is derived from an EMBL/GenBank/DDBJ whole genome shotgun (WGS) entry which is preliminary data.</text>
</comment>
<feature type="domain" description="ABC transporter" evidence="8">
    <location>
        <begin position="336"/>
        <end position="565"/>
    </location>
</feature>
<dbReference type="CDD" id="cd18585">
    <property type="entry name" value="ABC_6TM_CydC"/>
    <property type="match status" value="1"/>
</dbReference>
<dbReference type="PANTHER" id="PTHR24221">
    <property type="entry name" value="ATP-BINDING CASSETTE SUB-FAMILY B"/>
    <property type="match status" value="1"/>
</dbReference>
<dbReference type="GO" id="GO:0005524">
    <property type="term" value="F:ATP binding"/>
    <property type="evidence" value="ECO:0007669"/>
    <property type="project" value="UniProtKB-KW"/>
</dbReference>
<dbReference type="GO" id="GO:0016887">
    <property type="term" value="F:ATP hydrolysis activity"/>
    <property type="evidence" value="ECO:0007669"/>
    <property type="project" value="InterPro"/>
</dbReference>
<dbReference type="CDD" id="cd03228">
    <property type="entry name" value="ABCC_MRP_Like"/>
    <property type="match status" value="1"/>
</dbReference>
<dbReference type="PROSITE" id="PS50893">
    <property type="entry name" value="ABC_TRANSPORTER_2"/>
    <property type="match status" value="1"/>
</dbReference>
<evidence type="ECO:0000313" key="11">
    <source>
        <dbReference type="Proteomes" id="UP000233343"/>
    </source>
</evidence>